<dbReference type="Proteomes" id="UP000887226">
    <property type="component" value="Unassembled WGS sequence"/>
</dbReference>
<dbReference type="Gene3D" id="1.25.10.10">
    <property type="entry name" value="Leucine-rich Repeat Variant"/>
    <property type="match status" value="2"/>
</dbReference>
<accession>A0A9P8CIF1</accession>
<feature type="region of interest" description="Disordered" evidence="2">
    <location>
        <begin position="20"/>
        <end position="132"/>
    </location>
</feature>
<proteinExistence type="inferred from homology"/>
<dbReference type="OrthoDB" id="78088at2759"/>
<dbReference type="EMBL" id="MU253761">
    <property type="protein sequence ID" value="KAG9247887.1"/>
    <property type="molecule type" value="Genomic_DNA"/>
</dbReference>
<evidence type="ECO:0000313" key="4">
    <source>
        <dbReference type="EMBL" id="KAG9247887.1"/>
    </source>
</evidence>
<feature type="compositionally biased region" description="Low complexity" evidence="2">
    <location>
        <begin position="401"/>
        <end position="410"/>
    </location>
</feature>
<feature type="region of interest" description="Disordered" evidence="2">
    <location>
        <begin position="163"/>
        <end position="220"/>
    </location>
</feature>
<comment type="caution">
    <text evidence="4">The sequence shown here is derived from an EMBL/GenBank/DDBJ whole genome shotgun (WGS) entry which is preliminary data.</text>
</comment>
<protein>
    <submittedName>
        <fullName evidence="4">Wings apart-like protein regulation of heterochromatin-domain-containing protein</fullName>
    </submittedName>
</protein>
<reference evidence="4" key="1">
    <citation type="journal article" date="2021" name="IMA Fungus">
        <title>Genomic characterization of three marine fungi, including Emericellopsis atlantica sp. nov. with signatures of a generalist lifestyle and marine biomass degradation.</title>
        <authorList>
            <person name="Hagestad O.C."/>
            <person name="Hou L."/>
            <person name="Andersen J.H."/>
            <person name="Hansen E.H."/>
            <person name="Altermark B."/>
            <person name="Li C."/>
            <person name="Kuhnert E."/>
            <person name="Cox R.J."/>
            <person name="Crous P.W."/>
            <person name="Spatafora J.W."/>
            <person name="Lail K."/>
            <person name="Amirebrahimi M."/>
            <person name="Lipzen A."/>
            <person name="Pangilinan J."/>
            <person name="Andreopoulos W."/>
            <person name="Hayes R.D."/>
            <person name="Ng V."/>
            <person name="Grigoriev I.V."/>
            <person name="Jackson S.A."/>
            <person name="Sutton T.D.S."/>
            <person name="Dobson A.D.W."/>
            <person name="Rama T."/>
        </authorList>
    </citation>
    <scope>NUCLEOTIDE SEQUENCE</scope>
    <source>
        <strain evidence="4">TRa3180A</strain>
    </source>
</reference>
<keyword evidence="5" id="KW-1185">Reference proteome</keyword>
<dbReference type="AlphaFoldDB" id="A0A9P8CIF1"/>
<dbReference type="PANTHER" id="PTHR22100">
    <property type="entry name" value="WINGS APART-LIKE PROTEIN HOMOLOG"/>
    <property type="match status" value="1"/>
</dbReference>
<comment type="similarity">
    <text evidence="1">Belongs to the WAPL family.</text>
</comment>
<dbReference type="PANTHER" id="PTHR22100:SF13">
    <property type="entry name" value="WINGS APART-LIKE PROTEIN HOMOLOG"/>
    <property type="match status" value="1"/>
</dbReference>
<evidence type="ECO:0000259" key="3">
    <source>
        <dbReference type="Pfam" id="PF07814"/>
    </source>
</evidence>
<dbReference type="InterPro" id="IPR039874">
    <property type="entry name" value="WAPL"/>
</dbReference>
<feature type="compositionally biased region" description="Polar residues" evidence="2">
    <location>
        <begin position="107"/>
        <end position="124"/>
    </location>
</feature>
<evidence type="ECO:0000313" key="5">
    <source>
        <dbReference type="Proteomes" id="UP000887226"/>
    </source>
</evidence>
<feature type="compositionally biased region" description="Polar residues" evidence="2">
    <location>
        <begin position="38"/>
        <end position="61"/>
    </location>
</feature>
<feature type="compositionally biased region" description="Polar residues" evidence="2">
    <location>
        <begin position="192"/>
        <end position="204"/>
    </location>
</feature>
<dbReference type="InterPro" id="IPR011989">
    <property type="entry name" value="ARM-like"/>
</dbReference>
<dbReference type="InterPro" id="IPR022771">
    <property type="entry name" value="WAPL_C"/>
</dbReference>
<feature type="domain" description="Wings apart-like protein C-terminal" evidence="3">
    <location>
        <begin position="424"/>
        <end position="763"/>
    </location>
</feature>
<feature type="region of interest" description="Disordered" evidence="2">
    <location>
        <begin position="382"/>
        <end position="423"/>
    </location>
</feature>
<evidence type="ECO:0000256" key="2">
    <source>
        <dbReference type="SAM" id="MobiDB-lite"/>
    </source>
</evidence>
<dbReference type="Pfam" id="PF07814">
    <property type="entry name" value="WAPL"/>
    <property type="match status" value="1"/>
</dbReference>
<organism evidence="4 5">
    <name type="scientific">Calycina marina</name>
    <dbReference type="NCBI Taxonomy" id="1763456"/>
    <lineage>
        <taxon>Eukaryota</taxon>
        <taxon>Fungi</taxon>
        <taxon>Dikarya</taxon>
        <taxon>Ascomycota</taxon>
        <taxon>Pezizomycotina</taxon>
        <taxon>Leotiomycetes</taxon>
        <taxon>Helotiales</taxon>
        <taxon>Pezizellaceae</taxon>
        <taxon>Calycina</taxon>
    </lineage>
</organism>
<gene>
    <name evidence="4" type="ORF">BJ878DRAFT_122368</name>
</gene>
<evidence type="ECO:0000256" key="1">
    <source>
        <dbReference type="ARBA" id="ARBA00006854"/>
    </source>
</evidence>
<name>A0A9P8CIF1_9HELO</name>
<sequence length="894" mass="98223">MVAKEEVVMAIPKKRIATYGKPIRKRIPEQTFTRRRLSQSPVKKQTTPVGSSPPSVALSDRSNVETTKKRPSPASVAPDKADVFDVPSSDEETTPRASSARKLITKVTAQNKVQKPINTKVNSNGEGGSRKRVELSPLVVEAKKVATAPIPATLRAARDAQSMELGETKSMVSRPNTKAPVTRRRERLRTPQKISVSPKENVSCTPPPQKSSQSSPDLMDLEVPSQHISPRAQKTWKDVLDSVDGDEAGVQASKSAPMVPRKLLYTTAVPKQSYRSPRDLPRRRLIDTLVEQTVDEDDNMSADDTSTADFDAISTRFLAHTIDNDFLASDKANNGMPVAVPVVAASIQVGEGQIAGPKFTYAKQRSMLAEADFMAQLALDIPTQQVQNPSDRRKSRRGSIPSLAPLPSLSFQEEEEEEGASQTIRSVHELRQAGANNRFMDEIEDFLDRIGMPYAKPSSSRRTALLELAGKFRDKSFGRQFRANGIEQRLFVHLGQETDVVAGFVMISILMALLVDASMPHIIGQLRRQGITRLIIRLVESSTNIVALSKERATNMSKMAQTLTTKHQNNVLQLPIWEDLQPQALSPRTIALKCLETMVRQTREAGNSSEIISKELTTNLFAILETIPDESSWSLPRGGQAIDFCLALSALESHSIAARTVNDEAIWISNYLPIIADSLGVALSRPVHEFGNMQLLLLRLTLNVTNNNTKASNVFARESLMAVTGGVVVAKFKQILRFLTEEDFAVVIDHVVLVLGLMINFADGCISARESFEALQGKDSDPLDAMIQLFVDNVAKTSEAESLEESQRNVAFGYLAVLLGYLSLSLPLAKRIAARQARGSLQPVVVSIEEFIDHHKTADSQFQPDEEGHSANTGLTERLEALVLRLRAMKGAGL</sequence>